<keyword evidence="4" id="KW-0804">Transcription</keyword>
<evidence type="ECO:0000256" key="3">
    <source>
        <dbReference type="ARBA" id="ARBA00023015"/>
    </source>
</evidence>
<evidence type="ECO:0000256" key="6">
    <source>
        <dbReference type="SAM" id="MobiDB-lite"/>
    </source>
</evidence>
<dbReference type="GO" id="GO:0006351">
    <property type="term" value="P:DNA-templated transcription"/>
    <property type="evidence" value="ECO:0007669"/>
    <property type="project" value="InterPro"/>
</dbReference>
<feature type="compositionally biased region" description="Polar residues" evidence="6">
    <location>
        <begin position="71"/>
        <end position="81"/>
    </location>
</feature>
<dbReference type="GO" id="GO:0005634">
    <property type="term" value="C:nucleus"/>
    <property type="evidence" value="ECO:0007669"/>
    <property type="project" value="UniProtKB-SubCell"/>
</dbReference>
<evidence type="ECO:0000313" key="8">
    <source>
        <dbReference type="EMBL" id="CAJ2511999.1"/>
    </source>
</evidence>
<evidence type="ECO:0000256" key="4">
    <source>
        <dbReference type="ARBA" id="ARBA00023163"/>
    </source>
</evidence>
<dbReference type="GO" id="GO:0000981">
    <property type="term" value="F:DNA-binding transcription factor activity, RNA polymerase II-specific"/>
    <property type="evidence" value="ECO:0007669"/>
    <property type="project" value="InterPro"/>
</dbReference>
<reference evidence="8" key="1">
    <citation type="submission" date="2023-10" db="EMBL/GenBank/DDBJ databases">
        <authorList>
            <person name="Hackl T."/>
        </authorList>
    </citation>
    <scope>NUCLEOTIDE SEQUENCE</scope>
</reference>
<keyword evidence="2" id="KW-0479">Metal-binding</keyword>
<dbReference type="SMART" id="SM00906">
    <property type="entry name" value="Fungal_trans"/>
    <property type="match status" value="1"/>
</dbReference>
<dbReference type="PANTHER" id="PTHR47338">
    <property type="entry name" value="ZN(II)2CYS6 TRANSCRIPTION FACTOR (EUROFUNG)-RELATED"/>
    <property type="match status" value="1"/>
</dbReference>
<keyword evidence="9" id="KW-1185">Reference proteome</keyword>
<evidence type="ECO:0000259" key="7">
    <source>
        <dbReference type="SMART" id="SM00906"/>
    </source>
</evidence>
<dbReference type="InterPro" id="IPR007219">
    <property type="entry name" value="XnlR_reg_dom"/>
</dbReference>
<dbReference type="GO" id="GO:0003677">
    <property type="term" value="F:DNA binding"/>
    <property type="evidence" value="ECO:0007669"/>
    <property type="project" value="InterPro"/>
</dbReference>
<evidence type="ECO:0000256" key="1">
    <source>
        <dbReference type="ARBA" id="ARBA00004123"/>
    </source>
</evidence>
<feature type="region of interest" description="Disordered" evidence="6">
    <location>
        <begin position="63"/>
        <end position="95"/>
    </location>
</feature>
<dbReference type="CDD" id="cd12148">
    <property type="entry name" value="fungal_TF_MHR"/>
    <property type="match status" value="1"/>
</dbReference>
<dbReference type="AlphaFoldDB" id="A0AAI8VWJ5"/>
<evidence type="ECO:0000313" key="9">
    <source>
        <dbReference type="Proteomes" id="UP001295740"/>
    </source>
</evidence>
<evidence type="ECO:0000256" key="5">
    <source>
        <dbReference type="ARBA" id="ARBA00023242"/>
    </source>
</evidence>
<gene>
    <name evidence="8" type="ORF">KHLLAP_LOCUS12467</name>
</gene>
<dbReference type="InterPro" id="IPR050815">
    <property type="entry name" value="TF_fung"/>
</dbReference>
<dbReference type="InterPro" id="IPR001138">
    <property type="entry name" value="Zn2Cys6_DnaBD"/>
</dbReference>
<name>A0AAI8VWJ5_9PEZI</name>
<accession>A0AAI8VWJ5</accession>
<keyword evidence="5" id="KW-0539">Nucleus</keyword>
<sequence length="611" mass="68361">MSVNSRVCDRCIRKKVKCEEHIYHCARGHLTYRFAQVICSVHTALAALKQASHARIRPKGEGLVHHAGLDNGSSGSGSMPTQSPPGDPMLDRNLASGGTHQQALQDFTELSVEFSPYGSMTAPSDGQFGHTGYYLEPGQERDILVHFFDEVHAAIPLFHESSFIRLYDNGLACRDLIVTIVTVTAKILGPINYWKTEDVHLCMGALLKATASENDSSSTQATLDRFRQECLLAYYEFHQFPGPPSWMRVSRLTRKAYAVGLHQVENPELCSAFDAALTDQDEIEDWRYVWWCVFCLDSYSNISSGAPFIVELESINTALVRRPNCNDTAALASTPKVLLPEEVDHLWKTTQDVVSGGCMNDFNIHMITTTILRQAGNLLRLRSEGKRLPTRNAALKGTLATLRLALPPRYLNPARNVLRAERSADHHTRLTNILHLQMVRLITSMPQGLEANEAEWMDNWQQTLETCQDIVSVVEHWNSQFSPRVDPAICFITFSALRLLNGHRRCITDPNSPLLASLSQGENVLLLFIEQFSSMWAAPKVLIQQFRDAPTSTPLTYADIDRLLSNFKSPLHPKSLQPSALSLNSAEIYESLDSTMNFADVWSFNPFDSGV</sequence>
<dbReference type="Proteomes" id="UP001295740">
    <property type="component" value="Unassembled WGS sequence"/>
</dbReference>
<proteinExistence type="predicted"/>
<dbReference type="PANTHER" id="PTHR47338:SF10">
    <property type="entry name" value="TRANSCRIPTION FACTOR DOMAIN-CONTAINING PROTEIN-RELATED"/>
    <property type="match status" value="1"/>
</dbReference>
<dbReference type="EMBL" id="CAUWAG010000018">
    <property type="protein sequence ID" value="CAJ2511999.1"/>
    <property type="molecule type" value="Genomic_DNA"/>
</dbReference>
<keyword evidence="3" id="KW-0805">Transcription regulation</keyword>
<organism evidence="8 9">
    <name type="scientific">Anthostomella pinea</name>
    <dbReference type="NCBI Taxonomy" id="933095"/>
    <lineage>
        <taxon>Eukaryota</taxon>
        <taxon>Fungi</taxon>
        <taxon>Dikarya</taxon>
        <taxon>Ascomycota</taxon>
        <taxon>Pezizomycotina</taxon>
        <taxon>Sordariomycetes</taxon>
        <taxon>Xylariomycetidae</taxon>
        <taxon>Xylariales</taxon>
        <taxon>Xylariaceae</taxon>
        <taxon>Anthostomella</taxon>
    </lineage>
</organism>
<feature type="domain" description="Xylanolytic transcriptional activator regulatory" evidence="7">
    <location>
        <begin position="245"/>
        <end position="326"/>
    </location>
</feature>
<dbReference type="Pfam" id="PF04082">
    <property type="entry name" value="Fungal_trans"/>
    <property type="match status" value="1"/>
</dbReference>
<comment type="subcellular location">
    <subcellularLocation>
        <location evidence="1">Nucleus</location>
    </subcellularLocation>
</comment>
<evidence type="ECO:0000256" key="2">
    <source>
        <dbReference type="ARBA" id="ARBA00022723"/>
    </source>
</evidence>
<dbReference type="CDD" id="cd00067">
    <property type="entry name" value="GAL4"/>
    <property type="match status" value="1"/>
</dbReference>
<dbReference type="GO" id="GO:0008270">
    <property type="term" value="F:zinc ion binding"/>
    <property type="evidence" value="ECO:0007669"/>
    <property type="project" value="InterPro"/>
</dbReference>
<comment type="caution">
    <text evidence="8">The sequence shown here is derived from an EMBL/GenBank/DDBJ whole genome shotgun (WGS) entry which is preliminary data.</text>
</comment>
<protein>
    <submittedName>
        <fullName evidence="8">Uu.00g076240.m01.CDS01</fullName>
    </submittedName>
</protein>